<dbReference type="InterPro" id="IPR037143">
    <property type="entry name" value="4-PPantetheinyl_Trfase_dom_sf"/>
</dbReference>
<name>A0A1I5WN11_9RHOB</name>
<evidence type="ECO:0000256" key="1">
    <source>
        <dbReference type="ARBA" id="ARBA00022450"/>
    </source>
</evidence>
<dbReference type="Pfam" id="PF14765">
    <property type="entry name" value="PS-DH"/>
    <property type="match status" value="1"/>
</dbReference>
<dbReference type="PANTHER" id="PTHR43074:SF1">
    <property type="entry name" value="BETA-KETOACYL SYNTHASE FAMILY PROTEIN-RELATED"/>
    <property type="match status" value="1"/>
</dbReference>
<dbReference type="InterPro" id="IPR032821">
    <property type="entry name" value="PKS_assoc"/>
</dbReference>
<evidence type="ECO:0000313" key="6">
    <source>
        <dbReference type="EMBL" id="SFQ20776.1"/>
    </source>
</evidence>
<dbReference type="GO" id="GO:0006633">
    <property type="term" value="P:fatty acid biosynthetic process"/>
    <property type="evidence" value="ECO:0007669"/>
    <property type="project" value="InterPro"/>
</dbReference>
<dbReference type="PANTHER" id="PTHR43074">
    <property type="entry name" value="OMEGA-3 POLYUNSATURATED FATTY ACID SYNTHASE PFAB-RELATED"/>
    <property type="match status" value="1"/>
</dbReference>
<dbReference type="Pfam" id="PF02801">
    <property type="entry name" value="Ketoacyl-synt_C"/>
    <property type="match status" value="1"/>
</dbReference>
<dbReference type="InterPro" id="IPR049551">
    <property type="entry name" value="PKS_DH_C"/>
</dbReference>
<keyword evidence="2" id="KW-0597">Phosphoprotein</keyword>
<evidence type="ECO:0000256" key="2">
    <source>
        <dbReference type="ARBA" id="ARBA00022553"/>
    </source>
</evidence>
<dbReference type="InterPro" id="IPR014030">
    <property type="entry name" value="Ketoacyl_synth_N"/>
</dbReference>
<evidence type="ECO:0000256" key="3">
    <source>
        <dbReference type="ARBA" id="ARBA00022679"/>
    </source>
</evidence>
<dbReference type="InterPro" id="IPR014043">
    <property type="entry name" value="Acyl_transferase_dom"/>
</dbReference>
<dbReference type="InterPro" id="IPR001227">
    <property type="entry name" value="Ac_transferase_dom_sf"/>
</dbReference>
<dbReference type="Gene3D" id="3.30.70.250">
    <property type="entry name" value="Malonyl-CoA ACP transacylase, ACP-binding"/>
    <property type="match status" value="1"/>
</dbReference>
<dbReference type="GO" id="GO:0000287">
    <property type="term" value="F:magnesium ion binding"/>
    <property type="evidence" value="ECO:0007669"/>
    <property type="project" value="InterPro"/>
</dbReference>
<evidence type="ECO:0000313" key="7">
    <source>
        <dbReference type="Proteomes" id="UP000243106"/>
    </source>
</evidence>
<dbReference type="InterPro" id="IPR029058">
    <property type="entry name" value="AB_hydrolase_fold"/>
</dbReference>
<dbReference type="SUPFAM" id="SSF56214">
    <property type="entry name" value="4'-phosphopantetheinyl transferase"/>
    <property type="match status" value="2"/>
</dbReference>
<dbReference type="Pfam" id="PF16197">
    <property type="entry name" value="KAsynt_C_assoc"/>
    <property type="match status" value="1"/>
</dbReference>
<dbReference type="InterPro" id="IPR052568">
    <property type="entry name" value="PKS-FAS_Synthase"/>
</dbReference>
<dbReference type="SUPFAM" id="SSF53901">
    <property type="entry name" value="Thiolase-like"/>
    <property type="match status" value="1"/>
</dbReference>
<dbReference type="Gene3D" id="3.40.50.1820">
    <property type="entry name" value="alpha/beta hydrolase"/>
    <property type="match status" value="1"/>
</dbReference>
<dbReference type="SUPFAM" id="SSF53474">
    <property type="entry name" value="alpha/beta-Hydrolases"/>
    <property type="match status" value="1"/>
</dbReference>
<keyword evidence="1" id="KW-0596">Phosphopantetheine</keyword>
<feature type="domain" description="Ketosynthase family 3 (KS3)" evidence="5">
    <location>
        <begin position="8"/>
        <end position="463"/>
    </location>
</feature>
<dbReference type="EMBL" id="FOXV01000002">
    <property type="protein sequence ID" value="SFQ20776.1"/>
    <property type="molecule type" value="Genomic_DNA"/>
</dbReference>
<dbReference type="InterPro" id="IPR016039">
    <property type="entry name" value="Thiolase-like"/>
</dbReference>
<dbReference type="Gene3D" id="3.90.470.20">
    <property type="entry name" value="4'-phosphopantetheinyl transferase domain"/>
    <property type="match status" value="2"/>
</dbReference>
<proteinExistence type="predicted"/>
<organism evidence="6 7">
    <name type="scientific">Roseivivax halotolerans</name>
    <dbReference type="NCBI Taxonomy" id="93684"/>
    <lineage>
        <taxon>Bacteria</taxon>
        <taxon>Pseudomonadati</taxon>
        <taxon>Pseudomonadota</taxon>
        <taxon>Alphaproteobacteria</taxon>
        <taxon>Rhodobacterales</taxon>
        <taxon>Roseobacteraceae</taxon>
        <taxon>Roseivivax</taxon>
    </lineage>
</organism>
<keyword evidence="3 6" id="KW-0808">Transferase</keyword>
<dbReference type="Gene3D" id="3.10.129.110">
    <property type="entry name" value="Polyketide synthase dehydratase"/>
    <property type="match status" value="1"/>
</dbReference>
<evidence type="ECO:0000259" key="5">
    <source>
        <dbReference type="PROSITE" id="PS52004"/>
    </source>
</evidence>
<protein>
    <submittedName>
        <fullName evidence="6">Acyl transferase domain-containing protein</fullName>
    </submittedName>
</protein>
<dbReference type="Gene3D" id="3.40.47.10">
    <property type="match status" value="1"/>
</dbReference>
<dbReference type="InterPro" id="IPR014031">
    <property type="entry name" value="Ketoacyl_synth_C"/>
</dbReference>
<dbReference type="GO" id="GO:0004315">
    <property type="term" value="F:3-oxoacyl-[acyl-carrier-protein] synthase activity"/>
    <property type="evidence" value="ECO:0007669"/>
    <property type="project" value="InterPro"/>
</dbReference>
<dbReference type="InterPro" id="IPR020841">
    <property type="entry name" value="PKS_Beta-ketoAc_synthase_dom"/>
</dbReference>
<reference evidence="7" key="1">
    <citation type="submission" date="2016-10" db="EMBL/GenBank/DDBJ databases">
        <authorList>
            <person name="Varghese N."/>
            <person name="Submissions S."/>
        </authorList>
    </citation>
    <scope>NUCLEOTIDE SEQUENCE [LARGE SCALE GENOMIC DNA]</scope>
    <source>
        <strain evidence="7">JCM 10271</strain>
    </source>
</reference>
<dbReference type="Pfam" id="PF00698">
    <property type="entry name" value="Acyl_transf_1"/>
    <property type="match status" value="1"/>
</dbReference>
<gene>
    <name evidence="6" type="ORF">SAMN05421853_102437</name>
</gene>
<dbReference type="PROSITE" id="PS52004">
    <property type="entry name" value="KS3_2"/>
    <property type="match status" value="1"/>
</dbReference>
<dbReference type="Pfam" id="PF01648">
    <property type="entry name" value="ACPS"/>
    <property type="match status" value="1"/>
</dbReference>
<sequence>MSRAGTGQGDIAIVGMAGMFPGAGDIHRFWANICAKLDFVGEPPPEWEAERYLSAEGPTHIPTARGGYLGENFAADPVDLGVMPSSVDGSEPDQFVALRVAQAALADARQAEINSERTGVIIGHSTYLHRGNAAVVQHGVVLDQTREILAQLMPWADPATLDRVREEMAKRLPPFNADIAPGLVPNVMSGRIANRLNLNGPNYILDAACSSSILAVNSAMLELRAGRSDMMLAGGVNASIPAEVYMVFNQLGALSGKGHVRPFSEGGDGTLLGEGLGLLALKRREDAEAAGDRIYAILKGAGQSSDGKGSGLLAPRLEGERLAIERAIADAGTAETPPGLIEAHGTGIPLGDRTEIGALSHVFGGRSASGLPTTAIGSVKSMIGHCIPAAGAAGLIKSALALYHKTLPPTLCDKVRGGIGIEETPIYVNTETRPWISAPDVPRRAAVNAFGFGGVNSHAVLEEARTEADDPARRHGATPANWAEELVVLAAASAPELATGARHLGQRIAVRDDASLAEIARFAAETVGSGDNRLAIVAESRTDLEEKLVKAAERLEAGKTSFRIKSGIIASDTPVGGKMVFVFPGEGAQYQGMLGEVLTAFPEARAWFDFWDGLFPSRETPPSASVFPPPTTLSPELSQLLADKLFGLEFGSESMFIAAQALMAVMGRVGLTPDLVLGHSSGENSALAAAGVFGKTETAEDRAAFATRIRALNGLYQEIEASGGVGSGALLTVGGVPRARILEIVEADRDVHLALDNCEHQAVLFGSRARMEAIAEELRPEGGMTAFLPFDRPYHTPLFQDVADKVETVYRAMDFASPTLPVYSCASAAPMPEEPDALRALAAHQWAARVRFTETVERLYEDGVRLFVEIGPSSNLTGFVEDTLKGRDTTAIALDSRRRGGLGHLLQALGRIFCAGREIDIAGLFAGRDLAREDLEADPPKRRPQRIDNTLAIVRLPEDVAAELATALARDAGTVAPMSEQRADTVQRGHPAPAPHSEPPSETTAERADPAMAAGLMQGHFGLMQRFLETAGSVAEAAMGGRATGSETEPGDWQPPLLHRVDMSDTHLRAESDFDPLGDPFIAHHTFYADHVSDSDPDLQALPVLPLAVSLEMVLEAAACLTGTVATRLENVRARDWVAFDDGPATLTTEAELRGSRVHVRLLRESALLFEAEAAMDADDLPPPLPGLAAPQSPVWSDEALYTTGMFHGPLFQGVATLDAWDAGGLDAVLKDMPLQDFFANGEAPEGLLINPALLDQVGHVTAFWIAQGWGTDFSSFPSGIARIDLPDARGEAVAGARMSGRLGFRDADDAPTHEPQAARFLEGDFDCIAADGTRLLSVRGWRDRFFDVPHSFYEARYRPRDAWYGQDATALFPSAPKGVRVWSVPAFPRGFLDDAGGIWTRVLAATILSDAERAHFATLTGKRRRDWLMGRIALKEAARAWIVAAHGALLLPADIEIASDAEGRPYILPERPNWLGVPGEMPEVTLSHAGGAALAAVGPTGARIGVDMETAEGVAADLLAEGAFSSDELGCLGVIDPAGPEAAARLLSGWCAKEAVAKMLGEGLTGRPRSFVLSRITEARDAAEVVTPSGEPVSIRLAAKDRMIMALAIGSVELASTHDGNVDRQPCAALLTLRRSQPGAKMPRPVLTFLSLLLVATSLAVPALAQSDRPIRDALRERFKDRIEERRAERRPAAPQASGLQQIALTHQGVQRTYYVDPATMRQGAPVVLVFHGGAGEGAGIASTTRFAAYAKQNGFGVVFPNSADKQWNDGRPTTASNIDDVGFVRAVASDVRARYGVDTGRLFAAGISNGGMFTQRLACEASDLFRAYGVVVANMPTSLIDRCRPTARKPMIFFNGTDDRLMPFGGGEVAAIKILGVGAGGSVVSRAQTESFWTQVNGCGGGRTEALADRVQDGTRVVRESFDCAGSVDLEFYVVEGGGHNWPGSTPTGSRLAGNVSQEVDATQRIVAFFQRYGL</sequence>
<dbReference type="Proteomes" id="UP000243106">
    <property type="component" value="Unassembled WGS sequence"/>
</dbReference>
<dbReference type="InterPro" id="IPR008278">
    <property type="entry name" value="4-PPantetheinyl_Trfase_dom"/>
</dbReference>
<dbReference type="Pfam" id="PF00109">
    <property type="entry name" value="ketoacyl-synt"/>
    <property type="match status" value="1"/>
</dbReference>
<dbReference type="SUPFAM" id="SSF52151">
    <property type="entry name" value="FabD/lysophospholipase-like"/>
    <property type="match status" value="1"/>
</dbReference>
<accession>A0A1I5WN11</accession>
<evidence type="ECO:0000256" key="4">
    <source>
        <dbReference type="SAM" id="MobiDB-lite"/>
    </source>
</evidence>
<dbReference type="PROSITE" id="PS00606">
    <property type="entry name" value="KS3_1"/>
    <property type="match status" value="1"/>
</dbReference>
<keyword evidence="7" id="KW-1185">Reference proteome</keyword>
<feature type="region of interest" description="Disordered" evidence="4">
    <location>
        <begin position="973"/>
        <end position="1007"/>
    </location>
</feature>
<dbReference type="Gene3D" id="3.30.70.3290">
    <property type="match status" value="1"/>
</dbReference>
<dbReference type="SMART" id="SM00825">
    <property type="entry name" value="PKS_KS"/>
    <property type="match status" value="1"/>
</dbReference>
<dbReference type="STRING" id="93684.SAMN05421853_102437"/>
<dbReference type="Gene3D" id="3.40.366.10">
    <property type="entry name" value="Malonyl-Coenzyme A Acyl Carrier Protein, domain 2"/>
    <property type="match status" value="1"/>
</dbReference>
<dbReference type="InterPro" id="IPR016035">
    <property type="entry name" value="Acyl_Trfase/lysoPLipase"/>
</dbReference>
<dbReference type="CDD" id="cd00833">
    <property type="entry name" value="PKS"/>
    <property type="match status" value="1"/>
</dbReference>
<dbReference type="GO" id="GO:0008897">
    <property type="term" value="F:holo-[acyl-carrier-protein] synthase activity"/>
    <property type="evidence" value="ECO:0007669"/>
    <property type="project" value="InterPro"/>
</dbReference>
<dbReference type="InterPro" id="IPR018201">
    <property type="entry name" value="Ketoacyl_synth_AS"/>
</dbReference>
<dbReference type="InterPro" id="IPR042104">
    <property type="entry name" value="PKS_dehydratase_sf"/>
</dbReference>
<dbReference type="RefSeq" id="WP_093009690.1">
    <property type="nucleotide sequence ID" value="NZ_FOXV01000002.1"/>
</dbReference>
<dbReference type="SMART" id="SM00827">
    <property type="entry name" value="PKS_AT"/>
    <property type="match status" value="1"/>
</dbReference>